<dbReference type="AlphaFoldDB" id="A0A1W0CDM9"/>
<name>A0A1W0CDM9_9NEIS</name>
<evidence type="ECO:0000313" key="2">
    <source>
        <dbReference type="Proteomes" id="UP000192721"/>
    </source>
</evidence>
<dbReference type="PIRSF" id="PIRSF020481">
    <property type="entry name" value="BAP"/>
    <property type="match status" value="1"/>
</dbReference>
<dbReference type="Proteomes" id="UP000192721">
    <property type="component" value="Unassembled WGS sequence"/>
</dbReference>
<dbReference type="InterPro" id="IPR052726">
    <property type="entry name" value="Phage_Baseplate_Hub"/>
</dbReference>
<proteinExistence type="predicted"/>
<reference evidence="1 2" key="1">
    <citation type="submission" date="2017-02" db="EMBL/GenBank/DDBJ databases">
        <title>Chromobacterium haemolyticum H5244.</title>
        <authorList>
            <person name="Gulvik C.A."/>
        </authorList>
    </citation>
    <scope>NUCLEOTIDE SEQUENCE [LARGE SCALE GENOMIC DNA]</scope>
    <source>
        <strain evidence="1 2">H5244</strain>
    </source>
</reference>
<dbReference type="PANTHER" id="PTHR35862:SF1">
    <property type="entry name" value="FELS-2 PROPHAGE PROTEIN"/>
    <property type="match status" value="1"/>
</dbReference>
<protein>
    <submittedName>
        <fullName evidence="1">Phage tail protein</fullName>
    </submittedName>
</protein>
<gene>
    <name evidence="1" type="ORF">B0T45_21230</name>
</gene>
<evidence type="ECO:0000313" key="1">
    <source>
        <dbReference type="EMBL" id="OQS32827.1"/>
    </source>
</evidence>
<sequence length="322" mass="34739">MIDLSKLPMPSLVEDLDFEAIYAGKLDRFKTLWPDYEAALESDPVVKLLELSAYDEMMYRARVNDAGRASFLAYAGGADLDNRAADFGVQRLLIQAADPKALPPIDAIWEDDERLRYRAQMALEGLSVAGSRGAYLFHALSVSADIADASVDSPTFHVAELSPDLRQRLPAGAIVLACNYSAGVDAPLPGDVVVTVLPKPGIEAAPLLERVSAALSADDVRPLTDRPRVQAGQPQPFAVVATIEPEDGPDADVVLSSARVKLEEALTAARKLAGEVPRSAIFAALHVPGVRRAELAQPEKDIRCDLHHYPDCVRIELGRTGK</sequence>
<dbReference type="RefSeq" id="WP_081556855.1">
    <property type="nucleotide sequence ID" value="NZ_MUKV01000043.1"/>
</dbReference>
<dbReference type="EMBL" id="MUKV01000043">
    <property type="protein sequence ID" value="OQS32827.1"/>
    <property type="molecule type" value="Genomic_DNA"/>
</dbReference>
<dbReference type="InterPro" id="IPR014507">
    <property type="entry name" value="Baseplate_assembly_J_pred"/>
</dbReference>
<dbReference type="PANTHER" id="PTHR35862">
    <property type="entry name" value="FELS-2 PROPHAGE PROTEIN"/>
    <property type="match status" value="1"/>
</dbReference>
<accession>A0A1W0CDM9</accession>
<organism evidence="1 2">
    <name type="scientific">Chromobacterium haemolyticum</name>
    <dbReference type="NCBI Taxonomy" id="394935"/>
    <lineage>
        <taxon>Bacteria</taxon>
        <taxon>Pseudomonadati</taxon>
        <taxon>Pseudomonadota</taxon>
        <taxon>Betaproteobacteria</taxon>
        <taxon>Neisseriales</taxon>
        <taxon>Chromobacteriaceae</taxon>
        <taxon>Chromobacterium</taxon>
    </lineage>
</organism>
<comment type="caution">
    <text evidence="1">The sequence shown here is derived from an EMBL/GenBank/DDBJ whole genome shotgun (WGS) entry which is preliminary data.</text>
</comment>